<reference evidence="3" key="1">
    <citation type="journal article" date="2019" name="bioRxiv">
        <title>The Genome of the Zebra Mussel, Dreissena polymorpha: A Resource for Invasive Species Research.</title>
        <authorList>
            <person name="McCartney M.A."/>
            <person name="Auch B."/>
            <person name="Kono T."/>
            <person name="Mallez S."/>
            <person name="Zhang Y."/>
            <person name="Obille A."/>
            <person name="Becker A."/>
            <person name="Abrahante J.E."/>
            <person name="Garbe J."/>
            <person name="Badalamenti J.P."/>
            <person name="Herman A."/>
            <person name="Mangelson H."/>
            <person name="Liachko I."/>
            <person name="Sullivan S."/>
            <person name="Sone E.D."/>
            <person name="Koren S."/>
            <person name="Silverstein K.A.T."/>
            <person name="Beckman K.B."/>
            <person name="Gohl D.M."/>
        </authorList>
    </citation>
    <scope>NUCLEOTIDE SEQUENCE</scope>
    <source>
        <strain evidence="3">Duluth1</strain>
        <tissue evidence="3">Whole animal</tissue>
    </source>
</reference>
<feature type="signal peptide" evidence="2">
    <location>
        <begin position="1"/>
        <end position="20"/>
    </location>
</feature>
<proteinExistence type="predicted"/>
<keyword evidence="2" id="KW-0732">Signal</keyword>
<reference evidence="3" key="2">
    <citation type="submission" date="2020-11" db="EMBL/GenBank/DDBJ databases">
        <authorList>
            <person name="McCartney M.A."/>
            <person name="Auch B."/>
            <person name="Kono T."/>
            <person name="Mallez S."/>
            <person name="Becker A."/>
            <person name="Gohl D.M."/>
            <person name="Silverstein K.A.T."/>
            <person name="Koren S."/>
            <person name="Bechman K.B."/>
            <person name="Herman A."/>
            <person name="Abrahante J.E."/>
            <person name="Garbe J."/>
        </authorList>
    </citation>
    <scope>NUCLEOTIDE SEQUENCE</scope>
    <source>
        <strain evidence="3">Duluth1</strain>
        <tissue evidence="3">Whole animal</tissue>
    </source>
</reference>
<comment type="caution">
    <text evidence="3">The sequence shown here is derived from an EMBL/GenBank/DDBJ whole genome shotgun (WGS) entry which is preliminary data.</text>
</comment>
<dbReference type="Proteomes" id="UP000828390">
    <property type="component" value="Unassembled WGS sequence"/>
</dbReference>
<gene>
    <name evidence="3" type="ORF">DPMN_138170</name>
</gene>
<feature type="compositionally biased region" description="Basic and acidic residues" evidence="1">
    <location>
        <begin position="73"/>
        <end position="96"/>
    </location>
</feature>
<evidence type="ECO:0000313" key="3">
    <source>
        <dbReference type="EMBL" id="KAH3809790.1"/>
    </source>
</evidence>
<dbReference type="AlphaFoldDB" id="A0A9D4G741"/>
<feature type="region of interest" description="Disordered" evidence="1">
    <location>
        <begin position="73"/>
        <end position="97"/>
    </location>
</feature>
<sequence>MGLQGTCIFLFMNIILVTSGREPSCPACSRYDFKEILLERVLRNELVIGTMLKEVRDTYVKVKSAIKLMHEDRSKLEDSLNGSEKSKTEMDTERKGTMQGALKNMSDSLAFMEHLQE</sequence>
<protein>
    <submittedName>
        <fullName evidence="3">Uncharacterized protein</fullName>
    </submittedName>
</protein>
<organism evidence="3 4">
    <name type="scientific">Dreissena polymorpha</name>
    <name type="common">Zebra mussel</name>
    <name type="synonym">Mytilus polymorpha</name>
    <dbReference type="NCBI Taxonomy" id="45954"/>
    <lineage>
        <taxon>Eukaryota</taxon>
        <taxon>Metazoa</taxon>
        <taxon>Spiralia</taxon>
        <taxon>Lophotrochozoa</taxon>
        <taxon>Mollusca</taxon>
        <taxon>Bivalvia</taxon>
        <taxon>Autobranchia</taxon>
        <taxon>Heteroconchia</taxon>
        <taxon>Euheterodonta</taxon>
        <taxon>Imparidentia</taxon>
        <taxon>Neoheterodontei</taxon>
        <taxon>Myida</taxon>
        <taxon>Dreissenoidea</taxon>
        <taxon>Dreissenidae</taxon>
        <taxon>Dreissena</taxon>
    </lineage>
</organism>
<name>A0A9D4G741_DREPO</name>
<feature type="chain" id="PRO_5039127845" evidence="2">
    <location>
        <begin position="21"/>
        <end position="117"/>
    </location>
</feature>
<evidence type="ECO:0000256" key="1">
    <source>
        <dbReference type="SAM" id="MobiDB-lite"/>
    </source>
</evidence>
<evidence type="ECO:0000313" key="4">
    <source>
        <dbReference type="Proteomes" id="UP000828390"/>
    </source>
</evidence>
<dbReference type="EMBL" id="JAIWYP010000006">
    <property type="protein sequence ID" value="KAH3809790.1"/>
    <property type="molecule type" value="Genomic_DNA"/>
</dbReference>
<accession>A0A9D4G741</accession>
<keyword evidence="4" id="KW-1185">Reference proteome</keyword>
<evidence type="ECO:0000256" key="2">
    <source>
        <dbReference type="SAM" id="SignalP"/>
    </source>
</evidence>